<comment type="similarity">
    <text evidence="1">Belongs to the FAM228 family.</text>
</comment>
<evidence type="ECO:0000256" key="1">
    <source>
        <dbReference type="ARBA" id="ARBA00007753"/>
    </source>
</evidence>
<dbReference type="EMBL" id="VWPW01020003">
    <property type="protein sequence ID" value="NWJ06352.1"/>
    <property type="molecule type" value="Genomic_DNA"/>
</dbReference>
<gene>
    <name evidence="2" type="primary">Fam228b</name>
    <name evidence="2" type="ORF">CRYUND_R13007</name>
</gene>
<feature type="non-terminal residue" evidence="2">
    <location>
        <position position="1"/>
    </location>
</feature>
<proteinExistence type="inferred from homology"/>
<dbReference type="PANTHER" id="PTHR28584">
    <property type="entry name" value="FAMILY WITH SEQUENCE SIMILARITY 228 MEMBER A"/>
    <property type="match status" value="1"/>
</dbReference>
<protein>
    <submittedName>
        <fullName evidence="2">F228B protein</fullName>
    </submittedName>
</protein>
<feature type="non-terminal residue" evidence="2">
    <location>
        <position position="239"/>
    </location>
</feature>
<comment type="caution">
    <text evidence="2">The sequence shown here is derived from an EMBL/GenBank/DDBJ whole genome shotgun (WGS) entry which is preliminary data.</text>
</comment>
<evidence type="ECO:0000313" key="3">
    <source>
        <dbReference type="Proteomes" id="UP000534426"/>
    </source>
</evidence>
<dbReference type="PANTHER" id="PTHR28584:SF1">
    <property type="entry name" value="PROTEIN FAM228B"/>
    <property type="match status" value="1"/>
</dbReference>
<dbReference type="AlphaFoldDB" id="A0A7K4LPW4"/>
<organism evidence="2 3">
    <name type="scientific">Crypturellus undulatus</name>
    <dbReference type="NCBI Taxonomy" id="48396"/>
    <lineage>
        <taxon>Eukaryota</taxon>
        <taxon>Metazoa</taxon>
        <taxon>Chordata</taxon>
        <taxon>Craniata</taxon>
        <taxon>Vertebrata</taxon>
        <taxon>Euteleostomi</taxon>
        <taxon>Archelosauria</taxon>
        <taxon>Archosauria</taxon>
        <taxon>Dinosauria</taxon>
        <taxon>Saurischia</taxon>
        <taxon>Theropoda</taxon>
        <taxon>Coelurosauria</taxon>
        <taxon>Aves</taxon>
        <taxon>Palaeognathae</taxon>
        <taxon>Tinamiformes</taxon>
        <taxon>Tinamidae</taxon>
        <taxon>Crypturellus</taxon>
    </lineage>
</organism>
<sequence length="239" mass="28009">KSVQRFSSAPVKSSRANTFGCSACLGKKNTTRDWLTQTDFYHVKAEQDESQDLIACAQSVLEREDYFVREVDRYLKHSDFLRLRKKEILYKKWLGDVSEPLLQKIEEKVDSKSSEEIRKRNEEQLSLYIDYCNKKGFVALDTYSPLEYDPFFLKTSTDCWKVSIPTLQDPLLKDMQRNLTEKGIIKQCETGKLCSSRDLKDLRRAELPLLPLSRQHMDATEWLKILQAYIASEVHQRKR</sequence>
<accession>A0A7K4LPW4</accession>
<dbReference type="InterPro" id="IPR040046">
    <property type="entry name" value="FAM228"/>
</dbReference>
<evidence type="ECO:0000313" key="2">
    <source>
        <dbReference type="EMBL" id="NWJ06352.1"/>
    </source>
</evidence>
<dbReference type="Proteomes" id="UP000534426">
    <property type="component" value="Unassembled WGS sequence"/>
</dbReference>
<name>A0A7K4LPW4_9AVES</name>
<keyword evidence="3" id="KW-1185">Reference proteome</keyword>
<reference evidence="2 3" key="1">
    <citation type="submission" date="2019-09" db="EMBL/GenBank/DDBJ databases">
        <title>Bird 10,000 Genomes (B10K) Project - Family phase.</title>
        <authorList>
            <person name="Zhang G."/>
        </authorList>
    </citation>
    <scope>NUCLEOTIDE SEQUENCE [LARGE SCALE GENOMIC DNA]</scope>
    <source>
        <strain evidence="2">B10K-MSB-37135</strain>
        <tissue evidence="2">Heart</tissue>
    </source>
</reference>